<sequence>MIILNFIRQNTYFLLGLTIGLLSSLVLIPVLESNSNVNVLGDVNDIKQKVIKKIQDEYEPQINLAGKPLKAQKVPQSFVRPRYFSTELGIKQKLLVSVLSSSNSIESNAIAINKTVAHLSEKIIYFMDTSSKLNISKLNMPDIVAFIDSRHILKPFHIFKYLIDNYLQEFDYFFLVNDSSYINFRKLYNIVSKISVREKLYYGERIDQNSLFCNLNAGIVLSNSVLKLISTNIDWCIRNIDSDSNDINIGRCILHSANVQCISDSMGQTYSSFNILQNTNVKIELQYLRNRTEFNNAVTIYPVIKQDYFYILHTYFTKKGLERDLNTIKDLRKSIEITSSKFPNLLQNLTWPIGNQPGNTPHSRFDVLYWKYFTNTSLYLRDDFTTVANHSKVELQDIQLVLNSSIQFIHSKYPGNFRYEQLISGYKKFDLSRGMDYILDLEFRNQHNEMVQKRIQVCKPLGKIDILKLPYVTENSRINMILRVQPHDVDATLRYLQQYRKICMDKKEKSFLMLVLLYEPHLPGKDSKHDIYKKIKDKALSLSKDFRRENNKVTWLSIKLPKNSNRYTHFHDYLINFAILDLAVKKFSSDSLIFFTSPYTEFFNDFLNRIRMNTIQGYQVFSPLPFSEYSPNITQRMSPSIDINKNMGQFNVYNNEHISFYVKDYMRARDRIDHLIPLVHIDKDILNLTQHIHSNIAHTEAIQILSDNILYMFRVHAPTLHILKGTEPNLRLYYHHEPCENHGRDTLSKDLYEHCILLRNYNLGSRSQLSKSVLQYISKIF</sequence>
<dbReference type="Pfam" id="PF05679">
    <property type="entry name" value="CHGN"/>
    <property type="match status" value="1"/>
</dbReference>
<evidence type="ECO:0000256" key="1">
    <source>
        <dbReference type="ARBA" id="ARBA00004447"/>
    </source>
</evidence>
<dbReference type="PANTHER" id="PTHR12369">
    <property type="entry name" value="CHONDROITIN SYNTHASE"/>
    <property type="match status" value="1"/>
</dbReference>
<proteinExistence type="inferred from homology"/>
<comment type="similarity">
    <text evidence="2 9">Belongs to the chondroitin N-acetylgalactosaminyltransferase family.</text>
</comment>
<keyword evidence="8 9" id="KW-0472">Membrane</keyword>
<accession>A0A1S3CZ03</accession>
<evidence type="ECO:0000256" key="7">
    <source>
        <dbReference type="ARBA" id="ARBA00023034"/>
    </source>
</evidence>
<evidence type="ECO:0000256" key="9">
    <source>
        <dbReference type="RuleBase" id="RU364016"/>
    </source>
</evidence>
<dbReference type="GO" id="GO:0047238">
    <property type="term" value="F:glucuronosyl-N-acetylgalactosaminyl-proteoglycan 4-beta-N-acetylgalactosaminyltransferase activity"/>
    <property type="evidence" value="ECO:0007669"/>
    <property type="project" value="TreeGrafter"/>
</dbReference>
<evidence type="ECO:0000256" key="4">
    <source>
        <dbReference type="ARBA" id="ARBA00022692"/>
    </source>
</evidence>
<dbReference type="RefSeq" id="XP_008470733.1">
    <property type="nucleotide sequence ID" value="XM_008472511.3"/>
</dbReference>
<evidence type="ECO:0000256" key="3">
    <source>
        <dbReference type="ARBA" id="ARBA00022679"/>
    </source>
</evidence>
<keyword evidence="6 9" id="KW-1133">Transmembrane helix</keyword>
<dbReference type="OrthoDB" id="9985088at2759"/>
<dbReference type="STRING" id="121845.A0A1S3CZ03"/>
<evidence type="ECO:0000313" key="11">
    <source>
        <dbReference type="RefSeq" id="XP_008470733.1"/>
    </source>
</evidence>
<dbReference type="CTD" id="79586"/>
<name>A0A1S3CZ03_DIACI</name>
<dbReference type="PaxDb" id="121845-A0A1S3CZ03"/>
<dbReference type="OMA" id="YLNRVRM"/>
<keyword evidence="10" id="KW-1185">Reference proteome</keyword>
<dbReference type="GeneID" id="103507989"/>
<comment type="subcellular location">
    <subcellularLocation>
        <location evidence="1 9">Golgi apparatus</location>
        <location evidence="1 9">Golgi stack membrane</location>
        <topology evidence="1 9">Single-pass type II membrane protein</topology>
    </subcellularLocation>
</comment>
<dbReference type="PANTHER" id="PTHR12369:SF13">
    <property type="entry name" value="HEXOSYLTRANSFERASE"/>
    <property type="match status" value="1"/>
</dbReference>
<keyword evidence="4 9" id="KW-0812">Transmembrane</keyword>
<dbReference type="GO" id="GO:0032580">
    <property type="term" value="C:Golgi cisterna membrane"/>
    <property type="evidence" value="ECO:0007669"/>
    <property type="project" value="UniProtKB-SubCell"/>
</dbReference>
<evidence type="ECO:0000256" key="8">
    <source>
        <dbReference type="ARBA" id="ARBA00023136"/>
    </source>
</evidence>
<dbReference type="Proteomes" id="UP000079169">
    <property type="component" value="Unplaced"/>
</dbReference>
<reference evidence="11" key="1">
    <citation type="submission" date="2025-08" db="UniProtKB">
        <authorList>
            <consortium name="RefSeq"/>
        </authorList>
    </citation>
    <scope>IDENTIFICATION</scope>
</reference>
<evidence type="ECO:0000256" key="2">
    <source>
        <dbReference type="ARBA" id="ARBA00009239"/>
    </source>
</evidence>
<dbReference type="InterPro" id="IPR051227">
    <property type="entry name" value="CS_glycosyltransferase"/>
</dbReference>
<evidence type="ECO:0000256" key="5">
    <source>
        <dbReference type="ARBA" id="ARBA00022968"/>
    </source>
</evidence>
<evidence type="ECO:0000313" key="10">
    <source>
        <dbReference type="Proteomes" id="UP000079169"/>
    </source>
</evidence>
<organism evidence="10 11">
    <name type="scientific">Diaphorina citri</name>
    <name type="common">Asian citrus psyllid</name>
    <dbReference type="NCBI Taxonomy" id="121845"/>
    <lineage>
        <taxon>Eukaryota</taxon>
        <taxon>Metazoa</taxon>
        <taxon>Ecdysozoa</taxon>
        <taxon>Arthropoda</taxon>
        <taxon>Hexapoda</taxon>
        <taxon>Insecta</taxon>
        <taxon>Pterygota</taxon>
        <taxon>Neoptera</taxon>
        <taxon>Paraneoptera</taxon>
        <taxon>Hemiptera</taxon>
        <taxon>Sternorrhyncha</taxon>
        <taxon>Psylloidea</taxon>
        <taxon>Psyllidae</taxon>
        <taxon>Diaphorininae</taxon>
        <taxon>Diaphorina</taxon>
    </lineage>
</organism>
<dbReference type="EC" id="2.4.1.-" evidence="9"/>
<keyword evidence="5 9" id="KW-0735">Signal-anchor</keyword>
<dbReference type="InterPro" id="IPR008428">
    <property type="entry name" value="Chond_GalNAc"/>
</dbReference>
<keyword evidence="3 9" id="KW-0808">Transferase</keyword>
<dbReference type="AlphaFoldDB" id="A0A1S3CZ03"/>
<feature type="transmembrane region" description="Helical" evidence="9">
    <location>
        <begin position="12"/>
        <end position="31"/>
    </location>
</feature>
<dbReference type="KEGG" id="dci:103507989"/>
<dbReference type="Gene3D" id="3.90.550.50">
    <property type="match status" value="1"/>
</dbReference>
<gene>
    <name evidence="11" type="primary">LOC103507989</name>
</gene>
<protein>
    <recommendedName>
        <fullName evidence="9">Hexosyltransferase</fullName>
        <ecNumber evidence="9">2.4.1.-</ecNumber>
    </recommendedName>
</protein>
<keyword evidence="7 9" id="KW-0333">Golgi apparatus</keyword>
<evidence type="ECO:0000256" key="6">
    <source>
        <dbReference type="ARBA" id="ARBA00022989"/>
    </source>
</evidence>